<feature type="transmembrane region" description="Helical" evidence="2">
    <location>
        <begin position="63"/>
        <end position="88"/>
    </location>
</feature>
<feature type="transmembrane region" description="Helical" evidence="2">
    <location>
        <begin position="28"/>
        <end position="51"/>
    </location>
</feature>
<keyword evidence="2" id="KW-0472">Membrane</keyword>
<feature type="region of interest" description="Disordered" evidence="1">
    <location>
        <begin position="294"/>
        <end position="325"/>
    </location>
</feature>
<evidence type="ECO:0000256" key="1">
    <source>
        <dbReference type="SAM" id="MobiDB-lite"/>
    </source>
</evidence>
<feature type="region of interest" description="Disordered" evidence="1">
    <location>
        <begin position="376"/>
        <end position="440"/>
    </location>
</feature>
<name>A0AB34KJU9_9PEZI</name>
<dbReference type="AlphaFoldDB" id="A0AB34KJU9"/>
<gene>
    <name evidence="4" type="ORF">WHR41_07800</name>
</gene>
<feature type="compositionally biased region" description="Low complexity" evidence="1">
    <location>
        <begin position="308"/>
        <end position="320"/>
    </location>
</feature>
<dbReference type="RefSeq" id="XP_069226737.1">
    <property type="nucleotide sequence ID" value="XM_069376404.1"/>
</dbReference>
<dbReference type="EMBL" id="JAAQHG020000033">
    <property type="protein sequence ID" value="KAL1583630.1"/>
    <property type="molecule type" value="Genomic_DNA"/>
</dbReference>
<dbReference type="GeneID" id="96009242"/>
<dbReference type="PANTHER" id="PTHR39614:SF2">
    <property type="entry name" value="INTEGRAL MEMBRANE PROTEIN"/>
    <property type="match status" value="1"/>
</dbReference>
<keyword evidence="2" id="KW-0812">Transmembrane</keyword>
<dbReference type="PANTHER" id="PTHR39614">
    <property type="entry name" value="INTEGRAL MEMBRANE PROTEIN"/>
    <property type="match status" value="1"/>
</dbReference>
<sequence>MSTQNLELHVPDGYYPPYAAVTDTDHGAFIIIAVALGLTFVLVSSSIRLFLRISFSQRAGLDDTFLVAATILGVIQGCILLGACSRGLGKTIGLLTESAIDSIERSFYASNIFVTLSLALSRCCVLIFILRLTPIESHRRVAYGIIIATALWAFGAVFAAALQCDPSQPWNLVGQQCGHVYTRLKAVCIIDAVLEAALVACTAFMVRPLKTTLSNKFIVVFVFSFRLPIIVLIALRLYFFDPVNLTGNFTFHETLYITFTQTQVNYSLISATIPNLRPIINNLNTHYGAMGESTLSGSYNSRSTSNPQASRNATNSNSQSRSRRRSSIFAIGPLKRLASKSRDSAQSSAKNPGGSSGSRSQGCDGMLELETVPSIGTQAVETGSSVRVHAGNRGWPREAEEGTLPPRSRGGDASSAVSGESQRMTIRKEVDIHVDSGGNR</sequence>
<feature type="domain" description="Rhodopsin" evidence="3">
    <location>
        <begin position="47"/>
        <end position="281"/>
    </location>
</feature>
<evidence type="ECO:0000313" key="5">
    <source>
        <dbReference type="Proteomes" id="UP000803884"/>
    </source>
</evidence>
<feature type="transmembrane region" description="Helical" evidence="2">
    <location>
        <begin position="108"/>
        <end position="129"/>
    </location>
</feature>
<dbReference type="InterPro" id="IPR049326">
    <property type="entry name" value="Rhodopsin_dom_fungi"/>
</dbReference>
<feature type="compositionally biased region" description="Polar residues" evidence="1">
    <location>
        <begin position="294"/>
        <end position="307"/>
    </location>
</feature>
<keyword evidence="2" id="KW-1133">Transmembrane helix</keyword>
<dbReference type="Pfam" id="PF20684">
    <property type="entry name" value="Fung_rhodopsin"/>
    <property type="match status" value="1"/>
</dbReference>
<protein>
    <recommendedName>
        <fullName evidence="3">Rhodopsin domain-containing protein</fullName>
    </recommendedName>
</protein>
<comment type="caution">
    <text evidence="4">The sequence shown here is derived from an EMBL/GenBank/DDBJ whole genome shotgun (WGS) entry which is preliminary data.</text>
</comment>
<proteinExistence type="predicted"/>
<dbReference type="Proteomes" id="UP000803884">
    <property type="component" value="Unassembled WGS sequence"/>
</dbReference>
<keyword evidence="5" id="KW-1185">Reference proteome</keyword>
<feature type="region of interest" description="Disordered" evidence="1">
    <location>
        <begin position="337"/>
        <end position="364"/>
    </location>
</feature>
<feature type="transmembrane region" description="Helical" evidence="2">
    <location>
        <begin position="182"/>
        <end position="206"/>
    </location>
</feature>
<feature type="compositionally biased region" description="Polar residues" evidence="1">
    <location>
        <begin position="376"/>
        <end position="385"/>
    </location>
</feature>
<evidence type="ECO:0000259" key="3">
    <source>
        <dbReference type="Pfam" id="PF20684"/>
    </source>
</evidence>
<evidence type="ECO:0000256" key="2">
    <source>
        <dbReference type="SAM" id="Phobius"/>
    </source>
</evidence>
<feature type="compositionally biased region" description="Polar residues" evidence="1">
    <location>
        <begin position="415"/>
        <end position="424"/>
    </location>
</feature>
<feature type="transmembrane region" description="Helical" evidence="2">
    <location>
        <begin position="141"/>
        <end position="162"/>
    </location>
</feature>
<reference evidence="4 5" key="1">
    <citation type="journal article" date="2020" name="Microbiol. Resour. Announc.">
        <title>Draft Genome Sequence of a Cladosporium Species Isolated from the Mesophotic Ascidian Didemnum maculosum.</title>
        <authorList>
            <person name="Gioti A."/>
            <person name="Siaperas R."/>
            <person name="Nikolaivits E."/>
            <person name="Le Goff G."/>
            <person name="Ouazzani J."/>
            <person name="Kotoulas G."/>
            <person name="Topakas E."/>
        </authorList>
    </citation>
    <scope>NUCLEOTIDE SEQUENCE [LARGE SCALE GENOMIC DNA]</scope>
    <source>
        <strain evidence="4 5">TM138-S3</strain>
    </source>
</reference>
<accession>A0AB34KJU9</accession>
<evidence type="ECO:0000313" key="4">
    <source>
        <dbReference type="EMBL" id="KAL1583630.1"/>
    </source>
</evidence>
<organism evidence="4 5">
    <name type="scientific">Cladosporium halotolerans</name>
    <dbReference type="NCBI Taxonomy" id="1052096"/>
    <lineage>
        <taxon>Eukaryota</taxon>
        <taxon>Fungi</taxon>
        <taxon>Dikarya</taxon>
        <taxon>Ascomycota</taxon>
        <taxon>Pezizomycotina</taxon>
        <taxon>Dothideomycetes</taxon>
        <taxon>Dothideomycetidae</taxon>
        <taxon>Cladosporiales</taxon>
        <taxon>Cladosporiaceae</taxon>
        <taxon>Cladosporium</taxon>
    </lineage>
</organism>
<feature type="transmembrane region" description="Helical" evidence="2">
    <location>
        <begin position="218"/>
        <end position="239"/>
    </location>
</feature>